<sequence length="39" mass="4219">MGIGTAQLRLEVPLLMTAVWVAKDSFKPVGSAKSLEAFR</sequence>
<keyword evidence="2" id="KW-1185">Reference proteome</keyword>
<accession>V6MGV5</accession>
<dbReference type="AlphaFoldDB" id="V6MGV5"/>
<reference evidence="1 2" key="1">
    <citation type="journal article" date="2014" name="Genome Announc.">
        <title>Draft Genome Sequence of Brevibacillus panacihumi Strain W25, a Halotolerant Hydrocarbon-Degrading Bacterium.</title>
        <authorList>
            <person name="Wang X."/>
            <person name="Jin D."/>
            <person name="Zhou L."/>
            <person name="Wu L."/>
            <person name="An W."/>
            <person name="Chen Y."/>
            <person name="Zhao L."/>
        </authorList>
    </citation>
    <scope>NUCLEOTIDE SEQUENCE [LARGE SCALE GENOMIC DNA]</scope>
    <source>
        <strain evidence="1 2">W25</strain>
    </source>
</reference>
<evidence type="ECO:0000313" key="2">
    <source>
        <dbReference type="Proteomes" id="UP000017973"/>
    </source>
</evidence>
<protein>
    <submittedName>
        <fullName evidence="1">Uncharacterized protein</fullName>
    </submittedName>
</protein>
<comment type="caution">
    <text evidence="1">The sequence shown here is derived from an EMBL/GenBank/DDBJ whole genome shotgun (WGS) entry which is preliminary data.</text>
</comment>
<gene>
    <name evidence="1" type="ORF">T458_14725</name>
</gene>
<proteinExistence type="predicted"/>
<dbReference type="EMBL" id="AYJU01000016">
    <property type="protein sequence ID" value="EST54633.1"/>
    <property type="molecule type" value="Genomic_DNA"/>
</dbReference>
<dbReference type="PATRIC" id="fig|1408254.3.peg.2879"/>
<name>V6MGV5_9BACL</name>
<organism evidence="1 2">
    <name type="scientific">Brevibacillus panacihumi W25</name>
    <dbReference type="NCBI Taxonomy" id="1408254"/>
    <lineage>
        <taxon>Bacteria</taxon>
        <taxon>Bacillati</taxon>
        <taxon>Bacillota</taxon>
        <taxon>Bacilli</taxon>
        <taxon>Bacillales</taxon>
        <taxon>Paenibacillaceae</taxon>
        <taxon>Brevibacillus</taxon>
    </lineage>
</organism>
<dbReference type="HOGENOM" id="CLU_3305852_0_0_9"/>
<evidence type="ECO:0000313" key="1">
    <source>
        <dbReference type="EMBL" id="EST54633.1"/>
    </source>
</evidence>
<dbReference type="Proteomes" id="UP000017973">
    <property type="component" value="Unassembled WGS sequence"/>
</dbReference>